<keyword evidence="2" id="KW-0238">DNA-binding</keyword>
<dbReference type="InterPro" id="IPR011663">
    <property type="entry name" value="UTRA"/>
</dbReference>
<dbReference type="GO" id="GO:0045892">
    <property type="term" value="P:negative regulation of DNA-templated transcription"/>
    <property type="evidence" value="ECO:0007669"/>
    <property type="project" value="UniProtKB-UniRule"/>
</dbReference>
<dbReference type="SMART" id="SM00866">
    <property type="entry name" value="UTRA"/>
    <property type="match status" value="1"/>
</dbReference>
<evidence type="ECO:0000256" key="4">
    <source>
        <dbReference type="NCBIfam" id="TIGR02018"/>
    </source>
</evidence>
<keyword evidence="3" id="KW-0804">Transcription</keyword>
<dbReference type="SUPFAM" id="SSF64288">
    <property type="entry name" value="Chorismate lyase-like"/>
    <property type="match status" value="1"/>
</dbReference>
<protein>
    <recommendedName>
        <fullName evidence="4">Histidine utilization repressor</fullName>
    </recommendedName>
</protein>
<comment type="caution">
    <text evidence="6">The sequence shown here is derived from an EMBL/GenBank/DDBJ whole genome shotgun (WGS) entry which is preliminary data.</text>
</comment>
<dbReference type="InterPro" id="IPR000524">
    <property type="entry name" value="Tscrpt_reg_HTH_GntR"/>
</dbReference>
<evidence type="ECO:0000313" key="7">
    <source>
        <dbReference type="Proteomes" id="UP000076625"/>
    </source>
</evidence>
<dbReference type="NCBIfam" id="TIGR02018">
    <property type="entry name" value="his_ut_repres"/>
    <property type="match status" value="1"/>
</dbReference>
<evidence type="ECO:0000256" key="3">
    <source>
        <dbReference type="ARBA" id="ARBA00023163"/>
    </source>
</evidence>
<dbReference type="InterPro" id="IPR010248">
    <property type="entry name" value="His_ut_repres"/>
</dbReference>
<dbReference type="InterPro" id="IPR028978">
    <property type="entry name" value="Chorismate_lyase_/UTRA_dom_sf"/>
</dbReference>
<dbReference type="Proteomes" id="UP000076625">
    <property type="component" value="Unassembled WGS sequence"/>
</dbReference>
<name>A0A161R738_9NEIS</name>
<reference evidence="7" key="1">
    <citation type="submission" date="2016-01" db="EMBL/GenBank/DDBJ databases">
        <title>Draft genome of Chromobacterium sp. F49.</title>
        <authorList>
            <person name="Hong K.W."/>
        </authorList>
    </citation>
    <scope>NUCLEOTIDE SEQUENCE [LARGE SCALE GENOMIC DNA]</scope>
    <source>
        <strain evidence="7">CN10</strain>
    </source>
</reference>
<keyword evidence="7" id="KW-1185">Reference proteome</keyword>
<dbReference type="RefSeq" id="WP_066612242.1">
    <property type="nucleotide sequence ID" value="NZ_LQQU01000022.1"/>
</dbReference>
<dbReference type="GO" id="GO:0006547">
    <property type="term" value="P:L-histidine metabolic process"/>
    <property type="evidence" value="ECO:0007669"/>
    <property type="project" value="UniProtKB-UniRule"/>
</dbReference>
<evidence type="ECO:0000256" key="1">
    <source>
        <dbReference type="ARBA" id="ARBA00023015"/>
    </source>
</evidence>
<organism evidence="6 7">
    <name type="scientific">Crenobacter luteus</name>
    <dbReference type="NCBI Taxonomy" id="1452487"/>
    <lineage>
        <taxon>Bacteria</taxon>
        <taxon>Pseudomonadati</taxon>
        <taxon>Pseudomonadota</taxon>
        <taxon>Betaproteobacteria</taxon>
        <taxon>Neisseriales</taxon>
        <taxon>Neisseriaceae</taxon>
        <taxon>Crenobacter</taxon>
    </lineage>
</organism>
<dbReference type="EMBL" id="LQQU01000022">
    <property type="protein sequence ID" value="KZE32448.1"/>
    <property type="molecule type" value="Genomic_DNA"/>
</dbReference>
<dbReference type="Gene3D" id="1.10.10.10">
    <property type="entry name" value="Winged helix-like DNA-binding domain superfamily/Winged helix DNA-binding domain"/>
    <property type="match status" value="1"/>
</dbReference>
<dbReference type="Pfam" id="PF00392">
    <property type="entry name" value="GntR"/>
    <property type="match status" value="1"/>
</dbReference>
<dbReference type="GO" id="GO:0003677">
    <property type="term" value="F:DNA binding"/>
    <property type="evidence" value="ECO:0007669"/>
    <property type="project" value="UniProtKB-UniRule"/>
</dbReference>
<evidence type="ECO:0000313" key="6">
    <source>
        <dbReference type="EMBL" id="KZE32448.1"/>
    </source>
</evidence>
<accession>A0A161R738</accession>
<dbReference type="Gene3D" id="3.40.1410.10">
    <property type="entry name" value="Chorismate lyase-like"/>
    <property type="match status" value="1"/>
</dbReference>
<dbReference type="FunFam" id="1.10.10.10:FF:000079">
    <property type="entry name" value="GntR family transcriptional regulator"/>
    <property type="match status" value="1"/>
</dbReference>
<dbReference type="OrthoDB" id="9808698at2"/>
<dbReference type="InterPro" id="IPR050679">
    <property type="entry name" value="Bact_HTH_transcr_reg"/>
</dbReference>
<keyword evidence="1" id="KW-0805">Transcription regulation</keyword>
<dbReference type="InterPro" id="IPR036388">
    <property type="entry name" value="WH-like_DNA-bd_sf"/>
</dbReference>
<dbReference type="InterPro" id="IPR036390">
    <property type="entry name" value="WH_DNA-bd_sf"/>
</dbReference>
<dbReference type="PANTHER" id="PTHR44846">
    <property type="entry name" value="MANNOSYL-D-GLYCERATE TRANSPORT/METABOLISM SYSTEM REPRESSOR MNGR-RELATED"/>
    <property type="match status" value="1"/>
</dbReference>
<dbReference type="SMART" id="SM00345">
    <property type="entry name" value="HTH_GNTR"/>
    <property type="match status" value="1"/>
</dbReference>
<feature type="domain" description="HTH gntR-type" evidence="5">
    <location>
        <begin position="17"/>
        <end position="85"/>
    </location>
</feature>
<dbReference type="GO" id="GO:0003700">
    <property type="term" value="F:DNA-binding transcription factor activity"/>
    <property type="evidence" value="ECO:0007669"/>
    <property type="project" value="UniProtKB-UniRule"/>
</dbReference>
<dbReference type="Pfam" id="PF07702">
    <property type="entry name" value="UTRA"/>
    <property type="match status" value="1"/>
</dbReference>
<proteinExistence type="predicted"/>
<dbReference type="AlphaFoldDB" id="A0A161R738"/>
<dbReference type="PANTHER" id="PTHR44846:SF16">
    <property type="entry name" value="TRANSCRIPTIONAL REGULATOR PHNF-RELATED"/>
    <property type="match status" value="1"/>
</dbReference>
<dbReference type="PROSITE" id="PS50949">
    <property type="entry name" value="HTH_GNTR"/>
    <property type="match status" value="1"/>
</dbReference>
<dbReference type="STRING" id="1452487.AVW16_11640"/>
<evidence type="ECO:0000259" key="5">
    <source>
        <dbReference type="PROSITE" id="PS50949"/>
    </source>
</evidence>
<evidence type="ECO:0000256" key="2">
    <source>
        <dbReference type="ARBA" id="ARBA00023125"/>
    </source>
</evidence>
<dbReference type="CDD" id="cd07377">
    <property type="entry name" value="WHTH_GntR"/>
    <property type="match status" value="1"/>
</dbReference>
<gene>
    <name evidence="6" type="ORF">AVW16_11640</name>
</gene>
<dbReference type="PRINTS" id="PR00035">
    <property type="entry name" value="HTHGNTR"/>
</dbReference>
<dbReference type="SUPFAM" id="SSF46785">
    <property type="entry name" value="Winged helix' DNA-binding domain"/>
    <property type="match status" value="1"/>
</dbReference>
<sequence length="248" mass="27004">MNAPDPDTVPDVSETAAPRYQQIKDSILDGIRDGRFPPGSRIPSELELAARFGVSRMTVNKAIRDLAEAGLVNRIAGSGTFVAEAKAVSPLLDINNIAEEIRARGHVHSADVLEIGRVPASDTVAVPLGVRLGDAVAHTLIVHRENGVPIQLEDRYVNLAWAPDYLAQDFTRITPNQYLMDVCPLTDIEHTVEAVLPGAAEQAALGVGAVEPCILVHRRTWSGPHLVSFARLWHPGSRYKLRSQTHVR</sequence>